<organism evidence="2 3">
    <name type="scientific">Panagrolaimus davidi</name>
    <dbReference type="NCBI Taxonomy" id="227884"/>
    <lineage>
        <taxon>Eukaryota</taxon>
        <taxon>Metazoa</taxon>
        <taxon>Ecdysozoa</taxon>
        <taxon>Nematoda</taxon>
        <taxon>Chromadorea</taxon>
        <taxon>Rhabditida</taxon>
        <taxon>Tylenchina</taxon>
        <taxon>Panagrolaimomorpha</taxon>
        <taxon>Panagrolaimoidea</taxon>
        <taxon>Panagrolaimidae</taxon>
        <taxon>Panagrolaimus</taxon>
    </lineage>
</organism>
<dbReference type="Proteomes" id="UP000887578">
    <property type="component" value="Unplaced"/>
</dbReference>
<reference evidence="3" key="1">
    <citation type="submission" date="2022-11" db="UniProtKB">
        <authorList>
            <consortium name="WormBaseParasite"/>
        </authorList>
    </citation>
    <scope>IDENTIFICATION</scope>
</reference>
<evidence type="ECO:0000256" key="1">
    <source>
        <dbReference type="SAM" id="MobiDB-lite"/>
    </source>
</evidence>
<proteinExistence type="predicted"/>
<feature type="region of interest" description="Disordered" evidence="1">
    <location>
        <begin position="51"/>
        <end position="79"/>
    </location>
</feature>
<accession>A0A914PZC8</accession>
<feature type="compositionally biased region" description="Basic residues" evidence="1">
    <location>
        <begin position="62"/>
        <end position="76"/>
    </location>
</feature>
<evidence type="ECO:0000313" key="2">
    <source>
        <dbReference type="Proteomes" id="UP000887578"/>
    </source>
</evidence>
<name>A0A914PZC8_9BILA</name>
<keyword evidence="2" id="KW-1185">Reference proteome</keyword>
<dbReference type="WBParaSite" id="PDA_v2.g2422.t1">
    <property type="protein sequence ID" value="PDA_v2.g2422.t1"/>
    <property type="gene ID" value="PDA_v2.g2422"/>
</dbReference>
<sequence>MPEETMKEDIKTEEVSNRIEGGWAPIKKEYLLSKEELEALNAEKLQEPALEVAVERDDQKERKRGQDKRREKKMAHARNDMRNASIRLCPSVLLKGRICKFASRYW</sequence>
<dbReference type="AlphaFoldDB" id="A0A914PZC8"/>
<evidence type="ECO:0000313" key="3">
    <source>
        <dbReference type="WBParaSite" id="PDA_v2.g2422.t1"/>
    </source>
</evidence>
<protein>
    <submittedName>
        <fullName evidence="3">Uncharacterized protein</fullName>
    </submittedName>
</protein>